<keyword evidence="5" id="KW-1185">Reference proteome</keyword>
<evidence type="ECO:0000313" key="4">
    <source>
        <dbReference type="EMBL" id="MDO9713925.1"/>
    </source>
</evidence>
<protein>
    <submittedName>
        <fullName evidence="4">Response regulator</fullName>
    </submittedName>
</protein>
<dbReference type="SMART" id="SM00448">
    <property type="entry name" value="REC"/>
    <property type="match status" value="1"/>
</dbReference>
<evidence type="ECO:0000259" key="3">
    <source>
        <dbReference type="PROSITE" id="PS50110"/>
    </source>
</evidence>
<sequence>MTILIVEDEPLLLMMLLEEFEAAGLEVSGASTAEAALVLLNSAGRVKPSVVVTDLNLGLGMVGVALAAEMRRQLPRVTVIYATGNASWLAGQSGAFRPGDKLFGKPYDLSGLVAAVHEALACQLSPSNTEGRQERLRFGSDGEEER</sequence>
<reference evidence="4 5" key="1">
    <citation type="submission" date="2023-08" db="EMBL/GenBank/DDBJ databases">
        <title>The draft genome sequence of Paracraurococcus sp. LOR1-02.</title>
        <authorList>
            <person name="Kingkaew E."/>
            <person name="Tanasupawat S."/>
        </authorList>
    </citation>
    <scope>NUCLEOTIDE SEQUENCE [LARGE SCALE GENOMIC DNA]</scope>
    <source>
        <strain evidence="4 5">LOR1-02</strain>
    </source>
</reference>
<dbReference type="PANTHER" id="PTHR44591">
    <property type="entry name" value="STRESS RESPONSE REGULATOR PROTEIN 1"/>
    <property type="match status" value="1"/>
</dbReference>
<keyword evidence="1 2" id="KW-0597">Phosphoprotein</keyword>
<dbReference type="Gene3D" id="3.40.50.2300">
    <property type="match status" value="1"/>
</dbReference>
<dbReference type="EMBL" id="JAUTWS010000137">
    <property type="protein sequence ID" value="MDO9713925.1"/>
    <property type="molecule type" value="Genomic_DNA"/>
</dbReference>
<dbReference type="InterPro" id="IPR011006">
    <property type="entry name" value="CheY-like_superfamily"/>
</dbReference>
<dbReference type="Pfam" id="PF00072">
    <property type="entry name" value="Response_reg"/>
    <property type="match status" value="1"/>
</dbReference>
<dbReference type="SUPFAM" id="SSF52172">
    <property type="entry name" value="CheY-like"/>
    <property type="match status" value="1"/>
</dbReference>
<dbReference type="PROSITE" id="PS50110">
    <property type="entry name" value="RESPONSE_REGULATORY"/>
    <property type="match status" value="1"/>
</dbReference>
<evidence type="ECO:0000256" key="2">
    <source>
        <dbReference type="PROSITE-ProRule" id="PRU00169"/>
    </source>
</evidence>
<gene>
    <name evidence="4" type="ORF">Q7A36_36805</name>
</gene>
<dbReference type="Proteomes" id="UP001243009">
    <property type="component" value="Unassembled WGS sequence"/>
</dbReference>
<dbReference type="InterPro" id="IPR001789">
    <property type="entry name" value="Sig_transdc_resp-reg_receiver"/>
</dbReference>
<comment type="caution">
    <text evidence="4">The sequence shown here is derived from an EMBL/GenBank/DDBJ whole genome shotgun (WGS) entry which is preliminary data.</text>
</comment>
<evidence type="ECO:0000256" key="1">
    <source>
        <dbReference type="ARBA" id="ARBA00022553"/>
    </source>
</evidence>
<evidence type="ECO:0000313" key="5">
    <source>
        <dbReference type="Proteomes" id="UP001243009"/>
    </source>
</evidence>
<accession>A0ABT9EDF7</accession>
<dbReference type="CDD" id="cd00156">
    <property type="entry name" value="REC"/>
    <property type="match status" value="1"/>
</dbReference>
<proteinExistence type="predicted"/>
<dbReference type="RefSeq" id="WP_305108773.1">
    <property type="nucleotide sequence ID" value="NZ_JAUTWS010000137.1"/>
</dbReference>
<name>A0ABT9EDF7_9PROT</name>
<feature type="modified residue" description="4-aspartylphosphate" evidence="2">
    <location>
        <position position="54"/>
    </location>
</feature>
<organism evidence="4 5">
    <name type="scientific">Paracraurococcus lichenis</name>
    <dbReference type="NCBI Taxonomy" id="3064888"/>
    <lineage>
        <taxon>Bacteria</taxon>
        <taxon>Pseudomonadati</taxon>
        <taxon>Pseudomonadota</taxon>
        <taxon>Alphaproteobacteria</taxon>
        <taxon>Acetobacterales</taxon>
        <taxon>Roseomonadaceae</taxon>
        <taxon>Paracraurococcus</taxon>
    </lineage>
</organism>
<dbReference type="PANTHER" id="PTHR44591:SF21">
    <property type="entry name" value="TWO-COMPONENT RESPONSE REGULATOR"/>
    <property type="match status" value="1"/>
</dbReference>
<feature type="domain" description="Response regulatory" evidence="3">
    <location>
        <begin position="2"/>
        <end position="120"/>
    </location>
</feature>
<dbReference type="InterPro" id="IPR050595">
    <property type="entry name" value="Bact_response_regulator"/>
</dbReference>